<evidence type="ECO:0000313" key="7">
    <source>
        <dbReference type="Proteomes" id="UP001140206"/>
    </source>
</evidence>
<evidence type="ECO:0000256" key="1">
    <source>
        <dbReference type="ARBA" id="ARBA00009995"/>
    </source>
</evidence>
<evidence type="ECO:0000256" key="5">
    <source>
        <dbReference type="RuleBase" id="RU362057"/>
    </source>
</evidence>
<evidence type="ECO:0000256" key="4">
    <source>
        <dbReference type="RuleBase" id="RU003718"/>
    </source>
</evidence>
<dbReference type="SUPFAM" id="SSF53756">
    <property type="entry name" value="UDP-Glycosyltransferase/glycogen phosphorylase"/>
    <property type="match status" value="1"/>
</dbReference>
<evidence type="ECO:0000256" key="2">
    <source>
        <dbReference type="ARBA" id="ARBA00022676"/>
    </source>
</evidence>
<proteinExistence type="inferred from homology"/>
<dbReference type="Proteomes" id="UP001140206">
    <property type="component" value="Chromosome 2"/>
</dbReference>
<dbReference type="FunFam" id="3.40.50.2000:FF:000064">
    <property type="entry name" value="Glycosyltransferase"/>
    <property type="match status" value="1"/>
</dbReference>
<comment type="caution">
    <text evidence="6">The sequence shown here is derived from an EMBL/GenBank/DDBJ whole genome shotgun (WGS) entry which is preliminary data.</text>
</comment>
<dbReference type="PANTHER" id="PTHR48047">
    <property type="entry name" value="GLYCOSYLTRANSFERASE"/>
    <property type="match status" value="1"/>
</dbReference>
<keyword evidence="7" id="KW-1185">Reference proteome</keyword>
<dbReference type="EMBL" id="JAMFTS010000002">
    <property type="protein sequence ID" value="KAJ4785473.1"/>
    <property type="molecule type" value="Genomic_DNA"/>
</dbReference>
<keyword evidence="2 4" id="KW-0328">Glycosyltransferase</keyword>
<dbReference type="AlphaFoldDB" id="A0AAV8EWB0"/>
<dbReference type="FunFam" id="3.40.50.2000:FF:000103">
    <property type="entry name" value="Glycosyltransferase"/>
    <property type="match status" value="1"/>
</dbReference>
<sequence length="522" mass="58032">MGKPQVHVVLFPLPAQGHNSPFLSLATRLHRYRPGLTITLVSTRHHINSIRSSLPSDSRLHLQSLPFNPADHGLPAGAESTADLPVAQFITFFKATESLYPDFDDFISNLVSNSSDGVPLCIVSDFFCGWTVDIARKHKAFHTTFLTMGAFGGAVFFSLWLNHPHRLTEKDQFPLPEYPEVIIDRSQVARHILASDGTDEWSQFFKRQLMFLNNTDAVMVNTVEEFESLGLSMLRKTFKFPIWPIGPPLAPANEQSSSKSDDENAIIAFLDSQLPASVLYISFGSQNTIQPEQMMHLAQGLEGSSSPFIWVIRPPIGSDPKGEFKDEWLPNGFKDRIKQKNIGLLVHGWAPQLQVLCHRSTGAFLSHCGWNSILESMCHGIPILAWPVNAEQFFNSMIVVKSGVGIELARGVMESSAPTEEKVEEVINLMMSPNAKRMEIRNRAKECRDVMNKAWDEEGGSSMKSLLEFFQWSNIQGQTGDWDALVAGVVVAVIDGTDMSLCQSKTSRCKIVVQSSLLSLST</sequence>
<dbReference type="PANTHER" id="PTHR48047:SF107">
    <property type="entry name" value="UDP-GLYCOSYLTRANSFERASE 92A1-LIKE"/>
    <property type="match status" value="1"/>
</dbReference>
<comment type="similarity">
    <text evidence="1 4">Belongs to the UDP-glycosyltransferase family.</text>
</comment>
<dbReference type="Pfam" id="PF00201">
    <property type="entry name" value="UDPGT"/>
    <property type="match status" value="1"/>
</dbReference>
<evidence type="ECO:0000256" key="3">
    <source>
        <dbReference type="ARBA" id="ARBA00022679"/>
    </source>
</evidence>
<dbReference type="InterPro" id="IPR002213">
    <property type="entry name" value="UDP_glucos_trans"/>
</dbReference>
<dbReference type="Gene3D" id="3.40.50.2000">
    <property type="entry name" value="Glycogen Phosphorylase B"/>
    <property type="match status" value="2"/>
</dbReference>
<organism evidence="6 7">
    <name type="scientific">Rhynchospora pubera</name>
    <dbReference type="NCBI Taxonomy" id="906938"/>
    <lineage>
        <taxon>Eukaryota</taxon>
        <taxon>Viridiplantae</taxon>
        <taxon>Streptophyta</taxon>
        <taxon>Embryophyta</taxon>
        <taxon>Tracheophyta</taxon>
        <taxon>Spermatophyta</taxon>
        <taxon>Magnoliopsida</taxon>
        <taxon>Liliopsida</taxon>
        <taxon>Poales</taxon>
        <taxon>Cyperaceae</taxon>
        <taxon>Cyperoideae</taxon>
        <taxon>Rhynchosporeae</taxon>
        <taxon>Rhynchospora</taxon>
    </lineage>
</organism>
<gene>
    <name evidence="6" type="ORF">LUZ62_036719</name>
</gene>
<keyword evidence="3 4" id="KW-0808">Transferase</keyword>
<dbReference type="InterPro" id="IPR035595">
    <property type="entry name" value="UDP_glycos_trans_CS"/>
</dbReference>
<dbReference type="PROSITE" id="PS00375">
    <property type="entry name" value="UDPGT"/>
    <property type="match status" value="1"/>
</dbReference>
<evidence type="ECO:0000313" key="6">
    <source>
        <dbReference type="EMBL" id="KAJ4785473.1"/>
    </source>
</evidence>
<name>A0AAV8EWB0_9POAL</name>
<accession>A0AAV8EWB0</accession>
<dbReference type="EC" id="2.4.1.-" evidence="5"/>
<protein>
    <recommendedName>
        <fullName evidence="5">Glycosyltransferase</fullName>
        <ecNumber evidence="5">2.4.1.-</ecNumber>
    </recommendedName>
</protein>
<dbReference type="GO" id="GO:0035251">
    <property type="term" value="F:UDP-glucosyltransferase activity"/>
    <property type="evidence" value="ECO:0007669"/>
    <property type="project" value="TreeGrafter"/>
</dbReference>
<dbReference type="CDD" id="cd03784">
    <property type="entry name" value="GT1_Gtf-like"/>
    <property type="match status" value="1"/>
</dbReference>
<reference evidence="6" key="1">
    <citation type="submission" date="2022-08" db="EMBL/GenBank/DDBJ databases">
        <authorList>
            <person name="Marques A."/>
        </authorList>
    </citation>
    <scope>NUCLEOTIDE SEQUENCE</scope>
    <source>
        <strain evidence="6">RhyPub2mFocal</strain>
        <tissue evidence="6">Leaves</tissue>
    </source>
</reference>